<organism evidence="2">
    <name type="scientific">Ixodes ricinus</name>
    <name type="common">Common tick</name>
    <name type="synonym">Acarus ricinus</name>
    <dbReference type="NCBI Taxonomy" id="34613"/>
    <lineage>
        <taxon>Eukaryota</taxon>
        <taxon>Metazoa</taxon>
        <taxon>Ecdysozoa</taxon>
        <taxon>Arthropoda</taxon>
        <taxon>Chelicerata</taxon>
        <taxon>Arachnida</taxon>
        <taxon>Acari</taxon>
        <taxon>Parasitiformes</taxon>
        <taxon>Ixodida</taxon>
        <taxon>Ixodoidea</taxon>
        <taxon>Ixodidae</taxon>
        <taxon>Ixodinae</taxon>
        <taxon>Ixodes</taxon>
    </lineage>
</organism>
<accession>A0A147BRI4</accession>
<dbReference type="AlphaFoldDB" id="A0A147BRI4"/>
<proteinExistence type="predicted"/>
<sequence>MLTLVAFFTFMCLHVVTKSITPSKGFRALLAHVRFFTCVVSNMPGKTMFPSKDFGTLLALVRVIIPVQ</sequence>
<feature type="signal peptide" evidence="1">
    <location>
        <begin position="1"/>
        <end position="19"/>
    </location>
</feature>
<feature type="chain" id="PRO_5007542761" evidence="1">
    <location>
        <begin position="20"/>
        <end position="68"/>
    </location>
</feature>
<name>A0A147BRI4_IXORI</name>
<protein>
    <submittedName>
        <fullName evidence="2">Putative secreted protein</fullName>
    </submittedName>
</protein>
<reference evidence="2" key="1">
    <citation type="journal article" date="2018" name="PLoS Negl. Trop. Dis.">
        <title>Sialome diversity of ticks revealed by RNAseq of single tick salivary glands.</title>
        <authorList>
            <person name="Perner J."/>
            <person name="Kropackova S."/>
            <person name="Kopacek P."/>
            <person name="Ribeiro J.M."/>
        </authorList>
    </citation>
    <scope>NUCLEOTIDE SEQUENCE</scope>
    <source>
        <strain evidence="2">Siblings of single egg batch collected in Ceske Budejovice</strain>
        <tissue evidence="2">Salivary glands</tissue>
    </source>
</reference>
<evidence type="ECO:0000313" key="2">
    <source>
        <dbReference type="EMBL" id="JAR93377.1"/>
    </source>
</evidence>
<evidence type="ECO:0000256" key="1">
    <source>
        <dbReference type="SAM" id="SignalP"/>
    </source>
</evidence>
<keyword evidence="1" id="KW-0732">Signal</keyword>
<dbReference type="EMBL" id="GEGO01002027">
    <property type="protein sequence ID" value="JAR93377.1"/>
    <property type="molecule type" value="Transcribed_RNA"/>
</dbReference>